<dbReference type="PANTHER" id="PTHR11019:SF199">
    <property type="entry name" value="HTH-TYPE TRANSCRIPTIONAL REGULATOR NIMR"/>
    <property type="match status" value="1"/>
</dbReference>
<feature type="region of interest" description="Disordered" evidence="7">
    <location>
        <begin position="13"/>
        <end position="56"/>
    </location>
</feature>
<evidence type="ECO:0000256" key="6">
    <source>
        <dbReference type="ARBA" id="ARBA00079449"/>
    </source>
</evidence>
<dbReference type="InterPro" id="IPR011051">
    <property type="entry name" value="RmlC_Cupin_sf"/>
</dbReference>
<feature type="compositionally biased region" description="Basic residues" evidence="7">
    <location>
        <begin position="15"/>
        <end position="30"/>
    </location>
</feature>
<proteinExistence type="predicted"/>
<dbReference type="EMBL" id="QHKI01000001">
    <property type="protein sequence ID" value="RSM91928.1"/>
    <property type="molecule type" value="Genomic_DNA"/>
</dbReference>
<evidence type="ECO:0000313" key="10">
    <source>
        <dbReference type="Proteomes" id="UP000287547"/>
    </source>
</evidence>
<sequence>MWCVRRLRRPEIRTRQKKRVPTRSGSRRRGCGSPSAGPSKMVFRSSLPHRPQSSACACPDRRMASMRHVANLDPEMANGVIAIGGQFTRGALTGLHEHAEHLLSWSATTTVSLRTENRDWLIPPTHALWMPAGCPHSVEVFRSGRGYAVVVSTENCPITWTEPTGVLVTPLIRELIVHLDQHQRPHHTRTAAVSLLLSLLEPVPDTTFHVPLPDDPRIRAIAEALIADPADQRDLATWAAYTHSSVRTITRLFTHETGMTFAQWRTHARIRAALIHLAQGSSVGATARAVGYHKPGAFAEAFRRVTGQHPSAYC</sequence>
<name>A0A428ZV30_KIBAR</name>
<dbReference type="SMART" id="SM00342">
    <property type="entry name" value="HTH_ARAC"/>
    <property type="match status" value="1"/>
</dbReference>
<dbReference type="OrthoDB" id="2039152at2"/>
<gene>
    <name evidence="9" type="ORF">DMH04_02470</name>
</gene>
<evidence type="ECO:0000256" key="2">
    <source>
        <dbReference type="ARBA" id="ARBA00023015"/>
    </source>
</evidence>
<dbReference type="AlphaFoldDB" id="A0A428ZV30"/>
<evidence type="ECO:0000256" key="3">
    <source>
        <dbReference type="ARBA" id="ARBA00023125"/>
    </source>
</evidence>
<dbReference type="InterPro" id="IPR018060">
    <property type="entry name" value="HTH_AraC"/>
</dbReference>
<evidence type="ECO:0000256" key="7">
    <source>
        <dbReference type="SAM" id="MobiDB-lite"/>
    </source>
</evidence>
<dbReference type="Pfam" id="PF12833">
    <property type="entry name" value="HTH_18"/>
    <property type="match status" value="1"/>
</dbReference>
<dbReference type="PANTHER" id="PTHR11019">
    <property type="entry name" value="HTH-TYPE TRANSCRIPTIONAL REGULATOR NIMR"/>
    <property type="match status" value="1"/>
</dbReference>
<keyword evidence="2" id="KW-0805">Transcription regulation</keyword>
<evidence type="ECO:0000256" key="5">
    <source>
        <dbReference type="ARBA" id="ARBA00074140"/>
    </source>
</evidence>
<reference evidence="9 10" key="1">
    <citation type="submission" date="2018-05" db="EMBL/GenBank/DDBJ databases">
        <title>Evolution of GPA BGCs.</title>
        <authorList>
            <person name="Waglechner N."/>
            <person name="Wright G.D."/>
        </authorList>
    </citation>
    <scope>NUCLEOTIDE SEQUENCE [LARGE SCALE GENOMIC DNA]</scope>
    <source>
        <strain evidence="9 10">A82846</strain>
    </source>
</reference>
<evidence type="ECO:0000313" key="9">
    <source>
        <dbReference type="EMBL" id="RSM91928.1"/>
    </source>
</evidence>
<dbReference type="SUPFAM" id="SSF46689">
    <property type="entry name" value="Homeodomain-like"/>
    <property type="match status" value="2"/>
</dbReference>
<evidence type="ECO:0000259" key="8">
    <source>
        <dbReference type="PROSITE" id="PS01124"/>
    </source>
</evidence>
<comment type="caution">
    <text evidence="9">The sequence shown here is derived from an EMBL/GenBank/DDBJ whole genome shotgun (WGS) entry which is preliminary data.</text>
</comment>
<keyword evidence="4" id="KW-0804">Transcription</keyword>
<protein>
    <recommendedName>
        <fullName evidence="5">HTH-type transcriptional regulator RipA</fullName>
    </recommendedName>
    <alternativeName>
        <fullName evidence="6">Repressor of iron proteins A</fullName>
    </alternativeName>
</protein>
<dbReference type="GO" id="GO:0003700">
    <property type="term" value="F:DNA-binding transcription factor activity"/>
    <property type="evidence" value="ECO:0007669"/>
    <property type="project" value="InterPro"/>
</dbReference>
<accession>A0A428ZV30</accession>
<dbReference type="Gene3D" id="1.10.10.60">
    <property type="entry name" value="Homeodomain-like"/>
    <property type="match status" value="1"/>
</dbReference>
<keyword evidence="3" id="KW-0238">DNA-binding</keyword>
<dbReference type="FunFam" id="1.10.10.60:FF:000132">
    <property type="entry name" value="AraC family transcriptional regulator"/>
    <property type="match status" value="1"/>
</dbReference>
<dbReference type="InterPro" id="IPR009057">
    <property type="entry name" value="Homeodomain-like_sf"/>
</dbReference>
<evidence type="ECO:0000256" key="1">
    <source>
        <dbReference type="ARBA" id="ARBA00022491"/>
    </source>
</evidence>
<evidence type="ECO:0000256" key="4">
    <source>
        <dbReference type="ARBA" id="ARBA00023163"/>
    </source>
</evidence>
<organism evidence="9 10">
    <name type="scientific">Kibdelosporangium aridum</name>
    <dbReference type="NCBI Taxonomy" id="2030"/>
    <lineage>
        <taxon>Bacteria</taxon>
        <taxon>Bacillati</taxon>
        <taxon>Actinomycetota</taxon>
        <taxon>Actinomycetes</taxon>
        <taxon>Pseudonocardiales</taxon>
        <taxon>Pseudonocardiaceae</taxon>
        <taxon>Kibdelosporangium</taxon>
    </lineage>
</organism>
<dbReference type="PROSITE" id="PS01124">
    <property type="entry name" value="HTH_ARAC_FAMILY_2"/>
    <property type="match status" value="1"/>
</dbReference>
<keyword evidence="1" id="KW-0678">Repressor</keyword>
<dbReference type="GO" id="GO:0043565">
    <property type="term" value="F:sequence-specific DNA binding"/>
    <property type="evidence" value="ECO:0007669"/>
    <property type="project" value="InterPro"/>
</dbReference>
<feature type="domain" description="HTH araC/xylS-type" evidence="8">
    <location>
        <begin position="216"/>
        <end position="314"/>
    </location>
</feature>
<dbReference type="Proteomes" id="UP000287547">
    <property type="component" value="Unassembled WGS sequence"/>
</dbReference>
<dbReference type="SUPFAM" id="SSF51182">
    <property type="entry name" value="RmlC-like cupins"/>
    <property type="match status" value="1"/>
</dbReference>